<dbReference type="HOGENOM" id="CLU_2476068_0_0_2"/>
<dbReference type="EMBL" id="CP009508">
    <property type="protein sequence ID" value="AKB37381.1"/>
    <property type="molecule type" value="Genomic_DNA"/>
</dbReference>
<dbReference type="RefSeq" id="WP_048183694.1">
    <property type="nucleotide sequence ID" value="NZ_CP009508.1"/>
</dbReference>
<dbReference type="AlphaFoldDB" id="A0A0E3LDJ5"/>
<accession>A0A0E3LDJ5</accession>
<evidence type="ECO:0000313" key="1">
    <source>
        <dbReference type="EMBL" id="AKB37381.1"/>
    </source>
</evidence>
<dbReference type="Proteomes" id="UP000033123">
    <property type="component" value="Chromosome"/>
</dbReference>
<dbReference type="STRING" id="1434118.MSSAC_2791"/>
<protein>
    <submittedName>
        <fullName evidence="1">Uncharacterized protein</fullName>
    </submittedName>
</protein>
<reference evidence="1 2" key="1">
    <citation type="submission" date="2014-07" db="EMBL/GenBank/DDBJ databases">
        <title>Methanogenic archaea and the global carbon cycle.</title>
        <authorList>
            <person name="Henriksen J.R."/>
            <person name="Luke J."/>
            <person name="Reinhart S."/>
            <person name="Benedict M.N."/>
            <person name="Youngblut N.D."/>
            <person name="Metcalf M.E."/>
            <person name="Whitaker R.J."/>
            <person name="Metcalf W.W."/>
        </authorList>
    </citation>
    <scope>NUCLEOTIDE SEQUENCE [LARGE SCALE GENOMIC DNA]</scope>
    <source>
        <strain evidence="1 2">C2J</strain>
    </source>
</reference>
<evidence type="ECO:0000313" key="2">
    <source>
        <dbReference type="Proteomes" id="UP000033123"/>
    </source>
</evidence>
<dbReference type="KEGG" id="msj:MSSAC_2791"/>
<organism evidence="1 2">
    <name type="scientific">Methanosarcina siciliae C2J</name>
    <dbReference type="NCBI Taxonomy" id="1434118"/>
    <lineage>
        <taxon>Archaea</taxon>
        <taxon>Methanobacteriati</taxon>
        <taxon>Methanobacteriota</taxon>
        <taxon>Stenosarchaea group</taxon>
        <taxon>Methanomicrobia</taxon>
        <taxon>Methanosarcinales</taxon>
        <taxon>Methanosarcinaceae</taxon>
        <taxon>Methanosarcina</taxon>
    </lineage>
</organism>
<dbReference type="PATRIC" id="fig|1434118.4.peg.3622"/>
<dbReference type="GeneID" id="24872451"/>
<proteinExistence type="predicted"/>
<gene>
    <name evidence="1" type="ORF">MSSAC_2791</name>
</gene>
<sequence>MEEPGITFDLEEYKILGEAIKGASRNLRLIEKLLSQHDYKFTPANSAMDFLDHISAIVCDRSNLSYGLEKEMDEKYPGQITETIDFF</sequence>
<name>A0A0E3LDJ5_9EURY</name>